<dbReference type="InterPro" id="IPR050953">
    <property type="entry name" value="N4_N6_ade-DNA_methylase"/>
</dbReference>
<evidence type="ECO:0000313" key="8">
    <source>
        <dbReference type="Proteomes" id="UP001479933"/>
    </source>
</evidence>
<reference evidence="7 8" key="1">
    <citation type="journal article" date="2023" name="Virus Evol.">
        <title>Computational host range prediction-The good, the bad, and the ugly.</title>
        <authorList>
            <person name="Howell A.A."/>
            <person name="Versoza C.J."/>
            <person name="Pfeifer S.P."/>
        </authorList>
    </citation>
    <scope>NUCLEOTIDE SEQUENCE [LARGE SCALE GENOMIC DNA]</scope>
    <source>
        <strain evidence="7 8">1610/1b</strain>
    </source>
</reference>
<evidence type="ECO:0000259" key="6">
    <source>
        <dbReference type="Pfam" id="PF07669"/>
    </source>
</evidence>
<name>A0ABZ2TZR8_9ACTN</name>
<keyword evidence="4" id="KW-0949">S-adenosyl-L-methionine</keyword>
<evidence type="ECO:0000256" key="1">
    <source>
        <dbReference type="ARBA" id="ARBA00011900"/>
    </source>
</evidence>
<dbReference type="Gene3D" id="3.40.50.150">
    <property type="entry name" value="Vaccinia Virus protein VP39"/>
    <property type="match status" value="1"/>
</dbReference>
<dbReference type="InterPro" id="IPR002052">
    <property type="entry name" value="DNA_methylase_N6_adenine_CS"/>
</dbReference>
<sequence length="558" mass="61025">MTEIDNAKRHGQHYTPTALADFLARRAFAAATPLLGAASLTIVDPACGDGELLLAAARAARDAGYDGELRLTGYEIDTDAIDAASERLSEHGVTATIIEGDFLVAQRSMPAGSIDIIITNPPYVRTQHLGQAAAQLLANEFGLTGRVDLTHPFVTVAGRLLRENAVLALLCSNRFLSTLAGENVRRALMAGTLSVGELYDLGDTKLFKAAVLPAVIIASKASALETPPRYASAYEIPTGEPTAPNLFAALEGAKSSIVSHGAKPFEVKVGTLAMPDDTKTPWRLSDPDADAWLSGIDERAWKRFGDVAKIRVGIKTTADKVFLSDDWSTRAPDVENELLLPLLDQRDITPWRTAQNPQLRVLYPYDLSSEKRIALDVDDYPGTKAYLLQHEEQLRGRTYVIEGGRHWYEIWVPQRPALWADPKIVFPDISESPRFALDTTGAVVNGNCYWISLRDIADDDLAHIMLAVANSSLGLRYYDEVCGNRLYSGKRRWITQYVKRLPLPDPSTPESRRLIDTARSLVGAGEDDAGLLDRIDREVEAAFAVSGKQARAATDTLF</sequence>
<gene>
    <name evidence="7" type="ORF">RVF87_13715</name>
</gene>
<proteinExistence type="predicted"/>
<keyword evidence="3" id="KW-0808">Transferase</keyword>
<feature type="domain" description="Type II methyltransferase M.TaqI-like" evidence="6">
    <location>
        <begin position="110"/>
        <end position="207"/>
    </location>
</feature>
<organism evidence="7 8">
    <name type="scientific">Gordonia hydrophobica</name>
    <dbReference type="NCBI Taxonomy" id="40516"/>
    <lineage>
        <taxon>Bacteria</taxon>
        <taxon>Bacillati</taxon>
        <taxon>Actinomycetota</taxon>
        <taxon>Actinomycetes</taxon>
        <taxon>Mycobacteriales</taxon>
        <taxon>Gordoniaceae</taxon>
        <taxon>Gordonia</taxon>
    </lineage>
</organism>
<dbReference type="SUPFAM" id="SSF53335">
    <property type="entry name" value="S-adenosyl-L-methionine-dependent methyltransferases"/>
    <property type="match status" value="1"/>
</dbReference>
<dbReference type="InterPro" id="IPR029063">
    <property type="entry name" value="SAM-dependent_MTases_sf"/>
</dbReference>
<accession>A0ABZ2TZR8</accession>
<dbReference type="InterPro" id="IPR011639">
    <property type="entry name" value="MethylTrfase_TaqI-like_dom"/>
</dbReference>
<dbReference type="PRINTS" id="PR00507">
    <property type="entry name" value="N12N6MTFRASE"/>
</dbReference>
<dbReference type="PROSITE" id="PS00092">
    <property type="entry name" value="N6_MTASE"/>
    <property type="match status" value="1"/>
</dbReference>
<comment type="catalytic activity">
    <reaction evidence="5">
        <text>a 2'-deoxyadenosine in DNA + S-adenosyl-L-methionine = an N(6)-methyl-2'-deoxyadenosine in DNA + S-adenosyl-L-homocysteine + H(+)</text>
        <dbReference type="Rhea" id="RHEA:15197"/>
        <dbReference type="Rhea" id="RHEA-COMP:12418"/>
        <dbReference type="Rhea" id="RHEA-COMP:12419"/>
        <dbReference type="ChEBI" id="CHEBI:15378"/>
        <dbReference type="ChEBI" id="CHEBI:57856"/>
        <dbReference type="ChEBI" id="CHEBI:59789"/>
        <dbReference type="ChEBI" id="CHEBI:90615"/>
        <dbReference type="ChEBI" id="CHEBI:90616"/>
        <dbReference type="EC" id="2.1.1.72"/>
    </reaction>
</comment>
<evidence type="ECO:0000256" key="2">
    <source>
        <dbReference type="ARBA" id="ARBA00022603"/>
    </source>
</evidence>
<dbReference type="PANTHER" id="PTHR33841:SF1">
    <property type="entry name" value="DNA METHYLTRANSFERASE A"/>
    <property type="match status" value="1"/>
</dbReference>
<dbReference type="Proteomes" id="UP001479933">
    <property type="component" value="Chromosome"/>
</dbReference>
<dbReference type="GO" id="GO:0032259">
    <property type="term" value="P:methylation"/>
    <property type="evidence" value="ECO:0007669"/>
    <property type="project" value="UniProtKB-KW"/>
</dbReference>
<dbReference type="RefSeq" id="WP_239588502.1">
    <property type="nucleotide sequence ID" value="NZ_CP136137.1"/>
</dbReference>
<keyword evidence="2 7" id="KW-0489">Methyltransferase</keyword>
<keyword evidence="8" id="KW-1185">Reference proteome</keyword>
<dbReference type="EC" id="2.1.1.72" evidence="1"/>
<dbReference type="PANTHER" id="PTHR33841">
    <property type="entry name" value="DNA METHYLTRANSFERASE YEEA-RELATED"/>
    <property type="match status" value="1"/>
</dbReference>
<dbReference type="EMBL" id="CP136137">
    <property type="protein sequence ID" value="WYY06129.1"/>
    <property type="molecule type" value="Genomic_DNA"/>
</dbReference>
<dbReference type="Pfam" id="PF07669">
    <property type="entry name" value="Eco57I"/>
    <property type="match status" value="1"/>
</dbReference>
<evidence type="ECO:0000256" key="4">
    <source>
        <dbReference type="ARBA" id="ARBA00022691"/>
    </source>
</evidence>
<protein>
    <recommendedName>
        <fullName evidence="1">site-specific DNA-methyltransferase (adenine-specific)</fullName>
        <ecNumber evidence="1">2.1.1.72</ecNumber>
    </recommendedName>
</protein>
<dbReference type="GO" id="GO:0008168">
    <property type="term" value="F:methyltransferase activity"/>
    <property type="evidence" value="ECO:0007669"/>
    <property type="project" value="UniProtKB-KW"/>
</dbReference>
<evidence type="ECO:0000256" key="3">
    <source>
        <dbReference type="ARBA" id="ARBA00022679"/>
    </source>
</evidence>
<evidence type="ECO:0000313" key="7">
    <source>
        <dbReference type="EMBL" id="WYY06129.1"/>
    </source>
</evidence>
<evidence type="ECO:0000256" key="5">
    <source>
        <dbReference type="ARBA" id="ARBA00047942"/>
    </source>
</evidence>